<gene>
    <name evidence="1" type="ORF">N478_00365</name>
</gene>
<sequence length="158" mass="17949">MSLVEQLKSVDRGKFKGVEHYKPSDVAPVLIALVDLDDESCNENIYNQALFAIGNNHGGTYYLAFQEALNFILISAVEGSSEVSRSCALEMLTDIHCAFVPELTQEIFHLYDKLQSDVKKEVKEFYPKLLELADLKDESQRNRKLACDLIEFIRDPEC</sequence>
<proteinExistence type="predicted"/>
<name>A0A161Z1T7_9GAMM</name>
<comment type="caution">
    <text evidence="1">The sequence shown here is derived from an EMBL/GenBank/DDBJ whole genome shotgun (WGS) entry which is preliminary data.</text>
</comment>
<accession>A0A161Z1T7</accession>
<organism evidence="1 2">
    <name type="scientific">Pseudoalteromonas luteoviolacea S4060-1</name>
    <dbReference type="NCBI Taxonomy" id="1365257"/>
    <lineage>
        <taxon>Bacteria</taxon>
        <taxon>Pseudomonadati</taxon>
        <taxon>Pseudomonadota</taxon>
        <taxon>Gammaproteobacteria</taxon>
        <taxon>Alteromonadales</taxon>
        <taxon>Pseudoalteromonadaceae</taxon>
        <taxon>Pseudoalteromonas</taxon>
    </lineage>
</organism>
<dbReference type="SUPFAM" id="SSF48371">
    <property type="entry name" value="ARM repeat"/>
    <property type="match status" value="1"/>
</dbReference>
<dbReference type="PATRIC" id="fig|1365257.3.peg.75"/>
<evidence type="ECO:0000313" key="2">
    <source>
        <dbReference type="Proteomes" id="UP000076661"/>
    </source>
</evidence>
<dbReference type="AlphaFoldDB" id="A0A161Z1T7"/>
<dbReference type="EMBL" id="AUXX01000001">
    <property type="protein sequence ID" value="KZN70389.1"/>
    <property type="molecule type" value="Genomic_DNA"/>
</dbReference>
<reference evidence="1 2" key="1">
    <citation type="submission" date="2013-07" db="EMBL/GenBank/DDBJ databases">
        <title>Comparative Genomic and Metabolomic Analysis of Twelve Strains of Pseudoalteromonas luteoviolacea.</title>
        <authorList>
            <person name="Vynne N.G."/>
            <person name="Mansson M."/>
            <person name="Gram L."/>
        </authorList>
    </citation>
    <scope>NUCLEOTIDE SEQUENCE [LARGE SCALE GENOMIC DNA]</scope>
    <source>
        <strain evidence="1 2">S4060-1</strain>
    </source>
</reference>
<dbReference type="Proteomes" id="UP000076661">
    <property type="component" value="Unassembled WGS sequence"/>
</dbReference>
<evidence type="ECO:0000313" key="1">
    <source>
        <dbReference type="EMBL" id="KZN70389.1"/>
    </source>
</evidence>
<dbReference type="RefSeq" id="WP_063379529.1">
    <property type="nucleotide sequence ID" value="NZ_AUXX01000001.1"/>
</dbReference>
<dbReference type="InterPro" id="IPR016024">
    <property type="entry name" value="ARM-type_fold"/>
</dbReference>
<protein>
    <submittedName>
        <fullName evidence="1">Uncharacterized protein</fullName>
    </submittedName>
</protein>